<keyword evidence="3" id="KW-1185">Reference proteome</keyword>
<dbReference type="PANTHER" id="PTHR43162">
    <property type="match status" value="1"/>
</dbReference>
<dbReference type="InterPro" id="IPR008030">
    <property type="entry name" value="NmrA-like"/>
</dbReference>
<dbReference type="SUPFAM" id="SSF51735">
    <property type="entry name" value="NAD(P)-binding Rossmann-fold domains"/>
    <property type="match status" value="1"/>
</dbReference>
<organism evidence="2 3">
    <name type="scientific">Leptospira wolffii</name>
    <dbReference type="NCBI Taxonomy" id="409998"/>
    <lineage>
        <taxon>Bacteria</taxon>
        <taxon>Pseudomonadati</taxon>
        <taxon>Spirochaetota</taxon>
        <taxon>Spirochaetia</taxon>
        <taxon>Leptospirales</taxon>
        <taxon>Leptospiraceae</taxon>
        <taxon>Leptospira</taxon>
    </lineage>
</organism>
<dbReference type="RefSeq" id="WP_375516934.1">
    <property type="nucleotide sequence ID" value="NZ_JBHILI010000004.1"/>
</dbReference>
<dbReference type="InterPro" id="IPR036291">
    <property type="entry name" value="NAD(P)-bd_dom_sf"/>
</dbReference>
<dbReference type="Proteomes" id="UP001580391">
    <property type="component" value="Unassembled WGS sequence"/>
</dbReference>
<evidence type="ECO:0000313" key="2">
    <source>
        <dbReference type="EMBL" id="MFB5736428.1"/>
    </source>
</evidence>
<accession>A0ABV5BMA0</accession>
<dbReference type="PANTHER" id="PTHR43162:SF1">
    <property type="entry name" value="PRESTALK A DIFFERENTIATION PROTEIN A"/>
    <property type="match status" value="1"/>
</dbReference>
<dbReference type="InterPro" id="IPR051604">
    <property type="entry name" value="Ergot_Alk_Oxidoreductase"/>
</dbReference>
<protein>
    <submittedName>
        <fullName evidence="2">NAD(P)H-binding protein</fullName>
    </submittedName>
</protein>
<dbReference type="Gene3D" id="3.40.50.720">
    <property type="entry name" value="NAD(P)-binding Rossmann-like Domain"/>
    <property type="match status" value="1"/>
</dbReference>
<reference evidence="2 3" key="1">
    <citation type="submission" date="2024-09" db="EMBL/GenBank/DDBJ databases">
        <title>Taxonomic and Genotyping Characterization of Leptospira Strains isolated from Multiple Sources in Colombia highlights the importance of intermediate species.</title>
        <authorList>
            <person name="Torres Higuera L."/>
            <person name="Rojas Tapias D."/>
            <person name="Jimenez Velasquez S."/>
            <person name="Renjifo Ibanez C."/>
        </authorList>
    </citation>
    <scope>NUCLEOTIDE SEQUENCE [LARGE SCALE GENOMIC DNA]</scope>
    <source>
        <strain evidence="2 3">Lep080</strain>
    </source>
</reference>
<dbReference type="EMBL" id="JBHILJ010000003">
    <property type="protein sequence ID" value="MFB5736428.1"/>
    <property type="molecule type" value="Genomic_DNA"/>
</dbReference>
<gene>
    <name evidence="2" type="ORF">ACE5IX_07920</name>
</gene>
<dbReference type="Pfam" id="PF05368">
    <property type="entry name" value="NmrA"/>
    <property type="match status" value="1"/>
</dbReference>
<feature type="domain" description="NmrA-like" evidence="1">
    <location>
        <begin position="2"/>
        <end position="248"/>
    </location>
</feature>
<comment type="caution">
    <text evidence="2">The sequence shown here is derived from an EMBL/GenBank/DDBJ whole genome shotgun (WGS) entry which is preliminary data.</text>
</comment>
<sequence>MKIIVTGSLGHISKPLTRELLAKGHRVSVISGQEARKGEIEALGAIPCIGSLEDLGFLEKAFLEADAAYCMIPPNFSERDQVAYYRRLTLNYAEAVRKSQIKNVVELSSYGAHLEKGTGFIVGSHHVERIWDGLSGILVAHIRAGYFYYNLLNFIPMIRSMGSIGANYGGPDRLALVSPEDIALAIAEELGSGISKNRVRYVVSDDRSCDEVASVLGNSIGLPDLRWTTLTSEQMRSGLEAGGVPSYIASYLVELGEATHSGALREEYEKTKTKSGRIKLEDFAQEFVGAFRKAG</sequence>
<name>A0ABV5BMA0_9LEPT</name>
<evidence type="ECO:0000313" key="3">
    <source>
        <dbReference type="Proteomes" id="UP001580391"/>
    </source>
</evidence>
<dbReference type="Gene3D" id="3.90.25.10">
    <property type="entry name" value="UDP-galactose 4-epimerase, domain 1"/>
    <property type="match status" value="1"/>
</dbReference>
<proteinExistence type="predicted"/>
<evidence type="ECO:0000259" key="1">
    <source>
        <dbReference type="Pfam" id="PF05368"/>
    </source>
</evidence>